<dbReference type="AlphaFoldDB" id="A0AAV5VUD9"/>
<reference evidence="2" key="1">
    <citation type="submission" date="2023-10" db="EMBL/GenBank/DDBJ databases">
        <title>Genome assembly of Pristionchus species.</title>
        <authorList>
            <person name="Yoshida K."/>
            <person name="Sommer R.J."/>
        </authorList>
    </citation>
    <scope>NUCLEOTIDE SEQUENCE</scope>
    <source>
        <strain evidence="2">RS5133</strain>
    </source>
</reference>
<evidence type="ECO:0000313" key="3">
    <source>
        <dbReference type="Proteomes" id="UP001432322"/>
    </source>
</evidence>
<comment type="caution">
    <text evidence="2">The sequence shown here is derived from an EMBL/GenBank/DDBJ whole genome shotgun (WGS) entry which is preliminary data.</text>
</comment>
<keyword evidence="3" id="KW-1185">Reference proteome</keyword>
<dbReference type="PANTHER" id="PTHR24362">
    <property type="entry name" value="SERINE/THREONINE-PROTEIN KINASE NEK"/>
    <property type="match status" value="1"/>
</dbReference>
<name>A0AAV5VUD9_9BILA</name>
<evidence type="ECO:0000313" key="2">
    <source>
        <dbReference type="EMBL" id="GMT22131.1"/>
    </source>
</evidence>
<dbReference type="InterPro" id="IPR001245">
    <property type="entry name" value="Ser-Thr/Tyr_kinase_cat_dom"/>
</dbReference>
<dbReference type="GO" id="GO:0005524">
    <property type="term" value="F:ATP binding"/>
    <property type="evidence" value="ECO:0007669"/>
    <property type="project" value="InterPro"/>
</dbReference>
<dbReference type="SUPFAM" id="SSF56112">
    <property type="entry name" value="Protein kinase-like (PK-like)"/>
    <property type="match status" value="1"/>
</dbReference>
<feature type="domain" description="Protein kinase" evidence="1">
    <location>
        <begin position="1"/>
        <end position="174"/>
    </location>
</feature>
<organism evidence="2 3">
    <name type="scientific">Pristionchus fissidentatus</name>
    <dbReference type="NCBI Taxonomy" id="1538716"/>
    <lineage>
        <taxon>Eukaryota</taxon>
        <taxon>Metazoa</taxon>
        <taxon>Ecdysozoa</taxon>
        <taxon>Nematoda</taxon>
        <taxon>Chromadorea</taxon>
        <taxon>Rhabditida</taxon>
        <taxon>Rhabditina</taxon>
        <taxon>Diplogasteromorpha</taxon>
        <taxon>Diplogasteroidea</taxon>
        <taxon>Neodiplogasteridae</taxon>
        <taxon>Pristionchus</taxon>
    </lineage>
</organism>
<dbReference type="InterPro" id="IPR011009">
    <property type="entry name" value="Kinase-like_dom_sf"/>
</dbReference>
<dbReference type="InterPro" id="IPR000719">
    <property type="entry name" value="Prot_kinase_dom"/>
</dbReference>
<gene>
    <name evidence="2" type="ORF">PFISCL1PPCAC_13428</name>
</gene>
<accession>A0AAV5VUD9</accession>
<feature type="non-terminal residue" evidence="2">
    <location>
        <position position="174"/>
    </location>
</feature>
<dbReference type="Gene3D" id="1.10.510.10">
    <property type="entry name" value="Transferase(Phosphotransferase) domain 1"/>
    <property type="match status" value="1"/>
</dbReference>
<dbReference type="Proteomes" id="UP001432322">
    <property type="component" value="Unassembled WGS sequence"/>
</dbReference>
<dbReference type="EMBL" id="BTSY01000004">
    <property type="protein sequence ID" value="GMT22131.1"/>
    <property type="molecule type" value="Genomic_DNA"/>
</dbReference>
<proteinExistence type="predicted"/>
<evidence type="ECO:0000259" key="1">
    <source>
        <dbReference type="PROSITE" id="PS50011"/>
    </source>
</evidence>
<dbReference type="GO" id="GO:0004672">
    <property type="term" value="F:protein kinase activity"/>
    <property type="evidence" value="ECO:0007669"/>
    <property type="project" value="InterPro"/>
</dbReference>
<dbReference type="PROSITE" id="PS50011">
    <property type="entry name" value="PROTEIN_KINASE_DOM"/>
    <property type="match status" value="1"/>
</dbReference>
<dbReference type="PANTHER" id="PTHR24362:SF309">
    <property type="entry name" value="PROTEIN KINASE DOMAIN-CONTAINING PROTEIN"/>
    <property type="match status" value="1"/>
</dbReference>
<dbReference type="Pfam" id="PF07714">
    <property type="entry name" value="PK_Tyr_Ser-Thr"/>
    <property type="match status" value="1"/>
</dbReference>
<protein>
    <recommendedName>
        <fullName evidence="1">Protein kinase domain-containing protein</fullName>
    </recommendedName>
</protein>
<sequence length="174" mass="19718">MAQQEIPEIDLAEENRTALVRGVEDGSFKCNLTQLVTGNENPRQQMFKEDTAAAKKIDASILEEAKRLFRLKHAHLAQLLAVGFINDSRYLITALCPWTLEGEMAKARDRSPPAYLNPLVVTDWIIEITDAMSFLHDNDTPHGNIKPNNILIDWENKARVADFALPGKKVRYYI</sequence>